<dbReference type="InterPro" id="IPR036138">
    <property type="entry name" value="PBP_dimer_sf"/>
</dbReference>
<proteinExistence type="inferred from homology"/>
<comment type="caution">
    <text evidence="6">The sequence shown here is derived from an EMBL/GenBank/DDBJ whole genome shotgun (WGS) entry which is preliminary data.</text>
</comment>
<feature type="domain" description="Penicillin-binding protein transpeptidase" evidence="4">
    <location>
        <begin position="243"/>
        <end position="552"/>
    </location>
</feature>
<dbReference type="GO" id="GO:0008658">
    <property type="term" value="F:penicillin binding"/>
    <property type="evidence" value="ECO:0007669"/>
    <property type="project" value="InterPro"/>
</dbReference>
<feature type="domain" description="Penicillin-binding protein dimerisation" evidence="5">
    <location>
        <begin position="52"/>
        <end position="199"/>
    </location>
</feature>
<keyword evidence="6" id="KW-0132">Cell division</keyword>
<sequence length="577" mass="62477">MRRDPLKRLNVGLLAVAFVLSLFAGRLVQLQTIESGKYTELALRQRLQDITLPAGRGDITDVQGNSLAMTVEARGIFADPYIIKPEKRQQIAGALAPILGKDPAEIIKVISRPNTRFQYLAHGVPPDQARVVTSLKFLGIGTLPEYRREYPNASLAAGVIGFVNGSGQGAAGLEYSMNSMLAGRDGWQRVEISPEGQHIPMGESQKKPPVPGRDLRLTLLRDLQFRAQEAIERKVRETGARSGSVVVMDPRNGQLLAMASAPGFDPNNYGKYPRATWGSPVVQEAYEPGSTGKVVTAAAVMEKGGVTRDTVFHVRDRIRKYDREFRDSHDHAPEDLTFAGVLAKSSNVGTIMASERISKETLYHYLREFGFGSKTGIGLPGETAGQLKPPDKWWGTDRYPIAFGQTLSVNALQMASVYATIANGGVRVAPTLLAGTTDENGTFTPAPAPQSKRVISGETAKELRDMLEGATGREGTAPGARIEGYRVAGKTGTAQIVNPRTGLYHEGRYTSSFTGFAPADDPQLVVQVVLQDPRKGGYYGGDVAAPVFKDVMTYALANRKIPPTGSKPPKVKIYARD</sequence>
<name>A0A7W3QP41_ACTNM</name>
<dbReference type="GO" id="GO:0051301">
    <property type="term" value="P:cell division"/>
    <property type="evidence" value="ECO:0007669"/>
    <property type="project" value="UniProtKB-KW"/>
</dbReference>
<evidence type="ECO:0000256" key="3">
    <source>
        <dbReference type="ARBA" id="ARBA00023136"/>
    </source>
</evidence>
<dbReference type="InterPro" id="IPR005311">
    <property type="entry name" value="PBP_dimer"/>
</dbReference>
<organism evidence="6 7">
    <name type="scientific">Actinomadura namibiensis</name>
    <dbReference type="NCBI Taxonomy" id="182080"/>
    <lineage>
        <taxon>Bacteria</taxon>
        <taxon>Bacillati</taxon>
        <taxon>Actinomycetota</taxon>
        <taxon>Actinomycetes</taxon>
        <taxon>Streptosporangiales</taxon>
        <taxon>Thermomonosporaceae</taxon>
        <taxon>Actinomadura</taxon>
    </lineage>
</organism>
<keyword evidence="3" id="KW-0472">Membrane</keyword>
<dbReference type="InterPro" id="IPR001460">
    <property type="entry name" value="PCN-bd_Tpept"/>
</dbReference>
<keyword evidence="6" id="KW-0131">Cell cycle</keyword>
<dbReference type="PANTHER" id="PTHR30627">
    <property type="entry name" value="PEPTIDOGLYCAN D,D-TRANSPEPTIDASE"/>
    <property type="match status" value="1"/>
</dbReference>
<dbReference type="Gene3D" id="3.30.450.330">
    <property type="match status" value="1"/>
</dbReference>
<dbReference type="Gene3D" id="3.90.1310.10">
    <property type="entry name" value="Penicillin-binding protein 2a (Domain 2)"/>
    <property type="match status" value="1"/>
</dbReference>
<evidence type="ECO:0000313" key="6">
    <source>
        <dbReference type="EMBL" id="MBA8953728.1"/>
    </source>
</evidence>
<dbReference type="AlphaFoldDB" id="A0A7W3QP41"/>
<dbReference type="EMBL" id="JACJIA010000007">
    <property type="protein sequence ID" value="MBA8953728.1"/>
    <property type="molecule type" value="Genomic_DNA"/>
</dbReference>
<accession>A0A7W3QP41</accession>
<dbReference type="Gene3D" id="1.10.150.770">
    <property type="match status" value="1"/>
</dbReference>
<dbReference type="InterPro" id="IPR050515">
    <property type="entry name" value="Beta-lactam/transpept"/>
</dbReference>
<comment type="subcellular location">
    <subcellularLocation>
        <location evidence="1">Membrane</location>
    </subcellularLocation>
</comment>
<evidence type="ECO:0000313" key="7">
    <source>
        <dbReference type="Proteomes" id="UP000572680"/>
    </source>
</evidence>
<evidence type="ECO:0000259" key="4">
    <source>
        <dbReference type="Pfam" id="PF00905"/>
    </source>
</evidence>
<reference evidence="6 7" key="1">
    <citation type="submission" date="2020-08" db="EMBL/GenBank/DDBJ databases">
        <title>Genomic Encyclopedia of Type Strains, Phase IV (KMG-IV): sequencing the most valuable type-strain genomes for metagenomic binning, comparative biology and taxonomic classification.</title>
        <authorList>
            <person name="Goeker M."/>
        </authorList>
    </citation>
    <scope>NUCLEOTIDE SEQUENCE [LARGE SCALE GENOMIC DNA]</scope>
    <source>
        <strain evidence="6 7">DSM 44197</strain>
    </source>
</reference>
<dbReference type="PANTHER" id="PTHR30627:SF1">
    <property type="entry name" value="PEPTIDOGLYCAN D,D-TRANSPEPTIDASE FTSI"/>
    <property type="match status" value="1"/>
</dbReference>
<dbReference type="InterPro" id="IPR012338">
    <property type="entry name" value="Beta-lactam/transpept-like"/>
</dbReference>
<dbReference type="GO" id="GO:0071555">
    <property type="term" value="P:cell wall organization"/>
    <property type="evidence" value="ECO:0007669"/>
    <property type="project" value="TreeGrafter"/>
</dbReference>
<dbReference type="Gene3D" id="3.40.710.10">
    <property type="entry name" value="DD-peptidase/beta-lactamase superfamily"/>
    <property type="match status" value="1"/>
</dbReference>
<evidence type="ECO:0000256" key="2">
    <source>
        <dbReference type="ARBA" id="ARBA00007171"/>
    </source>
</evidence>
<evidence type="ECO:0000256" key="1">
    <source>
        <dbReference type="ARBA" id="ARBA00004370"/>
    </source>
</evidence>
<dbReference type="SUPFAM" id="SSF56601">
    <property type="entry name" value="beta-lactamase/transpeptidase-like"/>
    <property type="match status" value="1"/>
</dbReference>
<dbReference type="Proteomes" id="UP000572680">
    <property type="component" value="Unassembled WGS sequence"/>
</dbReference>
<evidence type="ECO:0000259" key="5">
    <source>
        <dbReference type="Pfam" id="PF03717"/>
    </source>
</evidence>
<dbReference type="GO" id="GO:0005886">
    <property type="term" value="C:plasma membrane"/>
    <property type="evidence" value="ECO:0007669"/>
    <property type="project" value="TreeGrafter"/>
</dbReference>
<keyword evidence="7" id="KW-1185">Reference proteome</keyword>
<gene>
    <name evidence="6" type="ORF">HNR61_005381</name>
</gene>
<dbReference type="Pfam" id="PF03717">
    <property type="entry name" value="PBP_dimer"/>
    <property type="match status" value="1"/>
</dbReference>
<dbReference type="SUPFAM" id="SSF56519">
    <property type="entry name" value="Penicillin binding protein dimerisation domain"/>
    <property type="match status" value="1"/>
</dbReference>
<protein>
    <submittedName>
        <fullName evidence="6">Cell division protein FtsI (Penicillin-binding protein 3)</fullName>
    </submittedName>
</protein>
<comment type="similarity">
    <text evidence="2">Belongs to the transpeptidase family.</text>
</comment>
<dbReference type="Pfam" id="PF00905">
    <property type="entry name" value="Transpeptidase"/>
    <property type="match status" value="1"/>
</dbReference>